<evidence type="ECO:0000256" key="3">
    <source>
        <dbReference type="ARBA" id="ARBA00022692"/>
    </source>
</evidence>
<protein>
    <submittedName>
        <fullName evidence="10">Uncharacterized protein</fullName>
    </submittedName>
</protein>
<evidence type="ECO:0000256" key="7">
    <source>
        <dbReference type="ARBA" id="ARBA00023136"/>
    </source>
</evidence>
<evidence type="ECO:0000256" key="1">
    <source>
        <dbReference type="ARBA" id="ARBA00004167"/>
    </source>
</evidence>
<evidence type="ECO:0000256" key="8">
    <source>
        <dbReference type="ARBA" id="ARBA00038077"/>
    </source>
</evidence>
<dbReference type="PANTHER" id="PTHR33968">
    <property type="entry name" value="PROTEIN PET100 HOMOLOG, MITOCHONDRIAL"/>
    <property type="match status" value="1"/>
</dbReference>
<name>A0ABR2WM64_9FUNG</name>
<gene>
    <name evidence="10" type="ORF">K7432_011528</name>
</gene>
<dbReference type="PANTHER" id="PTHR33968:SF1">
    <property type="entry name" value="PROTEIN PET100 HOMOLOG, MITOCHONDRIAL"/>
    <property type="match status" value="1"/>
</dbReference>
<evidence type="ECO:0000256" key="5">
    <source>
        <dbReference type="ARBA" id="ARBA00022989"/>
    </source>
</evidence>
<keyword evidence="11" id="KW-1185">Reference proteome</keyword>
<evidence type="ECO:0000313" key="11">
    <source>
        <dbReference type="Proteomes" id="UP001479436"/>
    </source>
</evidence>
<reference evidence="10 11" key="1">
    <citation type="submission" date="2023-04" db="EMBL/GenBank/DDBJ databases">
        <title>Genome of Basidiobolus ranarum AG-B5.</title>
        <authorList>
            <person name="Stajich J.E."/>
            <person name="Carter-House D."/>
            <person name="Gryganskyi A."/>
        </authorList>
    </citation>
    <scope>NUCLEOTIDE SEQUENCE [LARGE SCALE GENOMIC DNA]</scope>
    <source>
        <strain evidence="10 11">AG-B5</strain>
    </source>
</reference>
<comment type="subcellular location">
    <subcellularLocation>
        <location evidence="1">Membrane</location>
        <topology evidence="1">Single-pass membrane protein</topology>
    </subcellularLocation>
    <subcellularLocation>
        <location evidence="2">Mitochondrion membrane</location>
    </subcellularLocation>
</comment>
<evidence type="ECO:0000256" key="4">
    <source>
        <dbReference type="ARBA" id="ARBA00022946"/>
    </source>
</evidence>
<keyword evidence="6" id="KW-0496">Mitochondrion</keyword>
<proteinExistence type="inferred from homology"/>
<accession>A0ABR2WM64</accession>
<feature type="transmembrane region" description="Helical" evidence="9">
    <location>
        <begin position="6"/>
        <end position="25"/>
    </location>
</feature>
<dbReference type="Proteomes" id="UP001479436">
    <property type="component" value="Unassembled WGS sequence"/>
</dbReference>
<sequence>MGTSTLEVFKFGVYAFFPVSVMLYFGHQQFYQKHISGVIFFPPAEKCNMPANNKKELEEQMAELKILRLAKKRMNHTNESKEN</sequence>
<keyword evidence="4" id="KW-0809">Transit peptide</keyword>
<comment type="similarity">
    <text evidence="8">Belongs to the PET100 family.</text>
</comment>
<evidence type="ECO:0000256" key="2">
    <source>
        <dbReference type="ARBA" id="ARBA00004325"/>
    </source>
</evidence>
<dbReference type="InterPro" id="IPR018625">
    <property type="entry name" value="Pet100"/>
</dbReference>
<keyword evidence="7 9" id="KW-0472">Membrane</keyword>
<keyword evidence="5 9" id="KW-1133">Transmembrane helix</keyword>
<evidence type="ECO:0000256" key="9">
    <source>
        <dbReference type="SAM" id="Phobius"/>
    </source>
</evidence>
<dbReference type="Pfam" id="PF09803">
    <property type="entry name" value="Pet100"/>
    <property type="match status" value="1"/>
</dbReference>
<organism evidence="10 11">
    <name type="scientific">Basidiobolus ranarum</name>
    <dbReference type="NCBI Taxonomy" id="34480"/>
    <lineage>
        <taxon>Eukaryota</taxon>
        <taxon>Fungi</taxon>
        <taxon>Fungi incertae sedis</taxon>
        <taxon>Zoopagomycota</taxon>
        <taxon>Entomophthoromycotina</taxon>
        <taxon>Basidiobolomycetes</taxon>
        <taxon>Basidiobolales</taxon>
        <taxon>Basidiobolaceae</taxon>
        <taxon>Basidiobolus</taxon>
    </lineage>
</organism>
<evidence type="ECO:0000313" key="10">
    <source>
        <dbReference type="EMBL" id="KAK9762591.1"/>
    </source>
</evidence>
<dbReference type="EMBL" id="JASJQH010000901">
    <property type="protein sequence ID" value="KAK9762591.1"/>
    <property type="molecule type" value="Genomic_DNA"/>
</dbReference>
<comment type="caution">
    <text evidence="10">The sequence shown here is derived from an EMBL/GenBank/DDBJ whole genome shotgun (WGS) entry which is preliminary data.</text>
</comment>
<keyword evidence="3 9" id="KW-0812">Transmembrane</keyword>
<evidence type="ECO:0000256" key="6">
    <source>
        <dbReference type="ARBA" id="ARBA00023128"/>
    </source>
</evidence>